<dbReference type="PANTHER" id="PTHR23322">
    <property type="entry name" value="FAS-ASSOCIATED PROTEIN"/>
    <property type="match status" value="1"/>
</dbReference>
<keyword evidence="2" id="KW-0812">Transmembrane</keyword>
<dbReference type="EMBL" id="OZ022410">
    <property type="protein sequence ID" value="CAK9441312.1"/>
    <property type="molecule type" value="Genomic_DNA"/>
</dbReference>
<organism evidence="4 5">
    <name type="scientific">Lodderomyces beijingensis</name>
    <dbReference type="NCBI Taxonomy" id="1775926"/>
    <lineage>
        <taxon>Eukaryota</taxon>
        <taxon>Fungi</taxon>
        <taxon>Dikarya</taxon>
        <taxon>Ascomycota</taxon>
        <taxon>Saccharomycotina</taxon>
        <taxon>Pichiomycetes</taxon>
        <taxon>Debaryomycetaceae</taxon>
        <taxon>Candida/Lodderomyces clade</taxon>
        <taxon>Lodderomyces</taxon>
    </lineage>
</organism>
<reference evidence="4 5" key="1">
    <citation type="submission" date="2024-03" db="EMBL/GenBank/DDBJ databases">
        <authorList>
            <person name="Brejova B."/>
        </authorList>
    </citation>
    <scope>NUCLEOTIDE SEQUENCE [LARGE SCALE GENOMIC DNA]</scope>
    <source>
        <strain evidence="4 5">CBS 14171</strain>
    </source>
</reference>
<accession>A0ABP0ZUE7</accession>
<keyword evidence="1" id="KW-0175">Coiled coil</keyword>
<keyword evidence="5" id="KW-1185">Reference proteome</keyword>
<dbReference type="PANTHER" id="PTHR23322:SF1">
    <property type="entry name" value="FAS-ASSOCIATED FACTOR 2"/>
    <property type="match status" value="1"/>
</dbReference>
<dbReference type="InterPro" id="IPR036249">
    <property type="entry name" value="Thioredoxin-like_sf"/>
</dbReference>
<keyword evidence="2" id="KW-1133">Transmembrane helix</keyword>
<keyword evidence="2" id="KW-0472">Membrane</keyword>
<name>A0ABP0ZUE7_9ASCO</name>
<dbReference type="SUPFAM" id="SSF52833">
    <property type="entry name" value="Thioredoxin-like"/>
    <property type="match status" value="1"/>
</dbReference>
<sequence>MDRLRSFLQEGGYNRVGTNEAHNNSIPGGFPEEPVQQAPRTMFNTHSLGEAVHKVSAWINYLVIQPVIIVIVVLFQLLSKFINTLYLNPATNGNRDDTTDPIDKVNKFVRNLEDSLPPQMDALSHLPPFFQGSYTQALYMATQRGKFLFVYLTNPQNESASFIFNESIINREFVKIFKESDNQVIIWGGDLTNPEAYQLANSLNVTKFPFLGLLCLTRNTKMTPEGPQKEPSKISLIAKMQGGSTSNASTNGANLIKSKFISKMNKYEPELKLIRQELKDKYMTEVLKKQQEYNYLQSVHKDMMKKAERTNRAKMKEYLEFRAPEFANLSQPAPNCAKIALKFADSTRQTVYFPKDMLIEDIYIYIELSKRQMLSDEPPPSPRVSPQEAKLKFKDLQVNFKFKLSSPLPPRVDLLSKRREVIENVNLVYPNGLLLVEDE</sequence>
<dbReference type="InterPro" id="IPR050730">
    <property type="entry name" value="UBX_domain-protein"/>
</dbReference>
<dbReference type="RefSeq" id="XP_066832119.1">
    <property type="nucleotide sequence ID" value="XM_066975485.1"/>
</dbReference>
<dbReference type="SMART" id="SM00594">
    <property type="entry name" value="UAS"/>
    <property type="match status" value="1"/>
</dbReference>
<protein>
    <recommendedName>
        <fullName evidence="3">UBX domain-containing protein</fullName>
    </recommendedName>
</protein>
<dbReference type="Proteomes" id="UP001497383">
    <property type="component" value="Chromosome 6"/>
</dbReference>
<proteinExistence type="predicted"/>
<dbReference type="InterPro" id="IPR001012">
    <property type="entry name" value="UBX_dom"/>
</dbReference>
<evidence type="ECO:0000313" key="4">
    <source>
        <dbReference type="EMBL" id="CAK9441312.1"/>
    </source>
</evidence>
<dbReference type="InterPro" id="IPR006577">
    <property type="entry name" value="UAS"/>
</dbReference>
<gene>
    <name evidence="4" type="ORF">LODBEIA_P51810</name>
</gene>
<evidence type="ECO:0000313" key="5">
    <source>
        <dbReference type="Proteomes" id="UP001497383"/>
    </source>
</evidence>
<dbReference type="PROSITE" id="PS50033">
    <property type="entry name" value="UBX"/>
    <property type="match status" value="1"/>
</dbReference>
<evidence type="ECO:0000259" key="3">
    <source>
        <dbReference type="PROSITE" id="PS50033"/>
    </source>
</evidence>
<feature type="domain" description="UBX" evidence="3">
    <location>
        <begin position="332"/>
        <end position="435"/>
    </location>
</feature>
<evidence type="ECO:0000256" key="2">
    <source>
        <dbReference type="SAM" id="Phobius"/>
    </source>
</evidence>
<dbReference type="GeneID" id="92210377"/>
<dbReference type="Gene3D" id="3.40.30.10">
    <property type="entry name" value="Glutaredoxin"/>
    <property type="match status" value="1"/>
</dbReference>
<feature type="transmembrane region" description="Helical" evidence="2">
    <location>
        <begin position="58"/>
        <end position="78"/>
    </location>
</feature>
<evidence type="ECO:0000256" key="1">
    <source>
        <dbReference type="ARBA" id="ARBA00023054"/>
    </source>
</evidence>